<dbReference type="InterPro" id="IPR000620">
    <property type="entry name" value="EamA_dom"/>
</dbReference>
<feature type="transmembrane region" description="Helical" evidence="6">
    <location>
        <begin position="93"/>
        <end position="114"/>
    </location>
</feature>
<sequence length="292" mass="31516">MQTETKGMLYGLLGVCVFGLTLPVTRIVVPYMDPIFIGMGRAVVAAILAIAMLVVFRQPLPNRKQFIQLIWVALGVVIGFPVFSSWAMQYVPAAHGGVVLGILPLATAIAGAIINHERPSLAFWVVGIVGSMIVVGYSLIQGAGHIHVADFALLAAIICAALGYAVGGKLSKELGGWQVICWALIVALPVAIYPTLSYAPTSFSNIPLSGYVSFFYLSIMSQFLGFFVWYKGLALGGIARVSQVQLLQPFITLIASIAFLREAIDMQTFIFVCLVVVSVWIGKKMPIEHKLK</sequence>
<dbReference type="InterPro" id="IPR050638">
    <property type="entry name" value="AA-Vitamin_Transporters"/>
</dbReference>
<comment type="subcellular location">
    <subcellularLocation>
        <location evidence="1">Membrane</location>
        <topology evidence="1">Multi-pass membrane protein</topology>
    </subcellularLocation>
</comment>
<feature type="transmembrane region" description="Helical" evidence="6">
    <location>
        <begin position="68"/>
        <end position="87"/>
    </location>
</feature>
<keyword evidence="3 6" id="KW-0812">Transmembrane</keyword>
<organism evidence="8 9">
    <name type="scientific">Marinomonas phaeophyticola</name>
    <dbReference type="NCBI Taxonomy" id="3004091"/>
    <lineage>
        <taxon>Bacteria</taxon>
        <taxon>Pseudomonadati</taxon>
        <taxon>Pseudomonadota</taxon>
        <taxon>Gammaproteobacteria</taxon>
        <taxon>Oceanospirillales</taxon>
        <taxon>Oceanospirillaceae</taxon>
        <taxon>Marinomonas</taxon>
    </lineage>
</organism>
<gene>
    <name evidence="8" type="ORF">O1D97_14300</name>
</gene>
<feature type="domain" description="EamA" evidence="7">
    <location>
        <begin position="6"/>
        <end position="132"/>
    </location>
</feature>
<evidence type="ECO:0000256" key="3">
    <source>
        <dbReference type="ARBA" id="ARBA00022692"/>
    </source>
</evidence>
<feature type="domain" description="EamA" evidence="7">
    <location>
        <begin position="149"/>
        <end position="281"/>
    </location>
</feature>
<evidence type="ECO:0000259" key="7">
    <source>
        <dbReference type="Pfam" id="PF00892"/>
    </source>
</evidence>
<evidence type="ECO:0000256" key="2">
    <source>
        <dbReference type="ARBA" id="ARBA00007362"/>
    </source>
</evidence>
<comment type="similarity">
    <text evidence="2">Belongs to the EamA transporter family.</text>
</comment>
<dbReference type="InterPro" id="IPR037185">
    <property type="entry name" value="EmrE-like"/>
</dbReference>
<dbReference type="PANTHER" id="PTHR32322:SF2">
    <property type="entry name" value="EAMA DOMAIN-CONTAINING PROTEIN"/>
    <property type="match status" value="1"/>
</dbReference>
<feature type="transmembrane region" description="Helical" evidence="6">
    <location>
        <begin position="7"/>
        <end position="29"/>
    </location>
</feature>
<evidence type="ECO:0000256" key="6">
    <source>
        <dbReference type="SAM" id="Phobius"/>
    </source>
</evidence>
<dbReference type="Proteomes" id="UP001149719">
    <property type="component" value="Unassembled WGS sequence"/>
</dbReference>
<keyword evidence="4 6" id="KW-1133">Transmembrane helix</keyword>
<keyword evidence="9" id="KW-1185">Reference proteome</keyword>
<evidence type="ECO:0000313" key="8">
    <source>
        <dbReference type="EMBL" id="MCZ2722749.1"/>
    </source>
</evidence>
<name>A0ABT4JWN4_9GAMM</name>
<comment type="caution">
    <text evidence="8">The sequence shown here is derived from an EMBL/GenBank/DDBJ whole genome shotgun (WGS) entry which is preliminary data.</text>
</comment>
<protein>
    <submittedName>
        <fullName evidence="8">DMT family transporter</fullName>
    </submittedName>
</protein>
<evidence type="ECO:0000256" key="5">
    <source>
        <dbReference type="ARBA" id="ARBA00023136"/>
    </source>
</evidence>
<keyword evidence="5 6" id="KW-0472">Membrane</keyword>
<proteinExistence type="inferred from homology"/>
<evidence type="ECO:0000256" key="4">
    <source>
        <dbReference type="ARBA" id="ARBA00022989"/>
    </source>
</evidence>
<feature type="transmembrane region" description="Helical" evidence="6">
    <location>
        <begin position="266"/>
        <end position="282"/>
    </location>
</feature>
<feature type="transmembrane region" description="Helical" evidence="6">
    <location>
        <begin position="121"/>
        <end position="140"/>
    </location>
</feature>
<dbReference type="SUPFAM" id="SSF103481">
    <property type="entry name" value="Multidrug resistance efflux transporter EmrE"/>
    <property type="match status" value="2"/>
</dbReference>
<feature type="transmembrane region" description="Helical" evidence="6">
    <location>
        <begin position="179"/>
        <end position="196"/>
    </location>
</feature>
<accession>A0ABT4JWN4</accession>
<feature type="transmembrane region" description="Helical" evidence="6">
    <location>
        <begin position="208"/>
        <end position="229"/>
    </location>
</feature>
<reference evidence="8" key="1">
    <citation type="submission" date="2022-12" db="EMBL/GenBank/DDBJ databases">
        <title>Marinomonas 15G1-11 sp. nov, isolated from marine algae.</title>
        <authorList>
            <person name="Butt M."/>
            <person name="Choi D.G."/>
            <person name="Kim J.M."/>
            <person name="Lee J.K."/>
            <person name="Baek J.H."/>
            <person name="Jeon C.O."/>
        </authorList>
    </citation>
    <scope>NUCLEOTIDE SEQUENCE</scope>
    <source>
        <strain evidence="8">15G1-11</strain>
    </source>
</reference>
<dbReference type="PANTHER" id="PTHR32322">
    <property type="entry name" value="INNER MEMBRANE TRANSPORTER"/>
    <property type="match status" value="1"/>
</dbReference>
<dbReference type="RefSeq" id="WP_269126638.1">
    <property type="nucleotide sequence ID" value="NZ_JAPUBN010000019.1"/>
</dbReference>
<feature type="transmembrane region" description="Helical" evidence="6">
    <location>
        <begin position="241"/>
        <end position="260"/>
    </location>
</feature>
<evidence type="ECO:0000256" key="1">
    <source>
        <dbReference type="ARBA" id="ARBA00004141"/>
    </source>
</evidence>
<dbReference type="EMBL" id="JAPUBN010000019">
    <property type="protein sequence ID" value="MCZ2722749.1"/>
    <property type="molecule type" value="Genomic_DNA"/>
</dbReference>
<dbReference type="Pfam" id="PF00892">
    <property type="entry name" value="EamA"/>
    <property type="match status" value="2"/>
</dbReference>
<evidence type="ECO:0000313" key="9">
    <source>
        <dbReference type="Proteomes" id="UP001149719"/>
    </source>
</evidence>
<feature type="transmembrane region" description="Helical" evidence="6">
    <location>
        <begin position="35"/>
        <end position="56"/>
    </location>
</feature>
<feature type="transmembrane region" description="Helical" evidence="6">
    <location>
        <begin position="146"/>
        <end position="167"/>
    </location>
</feature>